<gene>
    <name evidence="4" type="ORF">FRY97_01195</name>
</gene>
<dbReference type="Pfam" id="PF03480">
    <property type="entry name" value="DctP"/>
    <property type="match status" value="1"/>
</dbReference>
<dbReference type="OrthoDB" id="9776801at2"/>
<feature type="binding site" evidence="2">
    <location>
        <position position="194"/>
    </location>
    <ligand>
        <name>substrate</name>
    </ligand>
</feature>
<protein>
    <submittedName>
        <fullName evidence="4">ABC transporter substrate-binding protein</fullName>
    </submittedName>
</protein>
<dbReference type="RefSeq" id="WP_147165588.1">
    <property type="nucleotide sequence ID" value="NZ_VOOR01000002.1"/>
</dbReference>
<keyword evidence="5" id="KW-1185">Reference proteome</keyword>
<feature type="binding site" evidence="3">
    <location>
        <position position="257"/>
    </location>
    <ligand>
        <name>substrate</name>
    </ligand>
</feature>
<dbReference type="GO" id="GO:0055085">
    <property type="term" value="P:transmembrane transport"/>
    <property type="evidence" value="ECO:0007669"/>
    <property type="project" value="InterPro"/>
</dbReference>
<accession>A0A5C6S4P3</accession>
<organism evidence="4 5">
    <name type="scientific">Phaeodactylibacter luteus</name>
    <dbReference type="NCBI Taxonomy" id="1564516"/>
    <lineage>
        <taxon>Bacteria</taxon>
        <taxon>Pseudomonadati</taxon>
        <taxon>Bacteroidota</taxon>
        <taxon>Saprospiria</taxon>
        <taxon>Saprospirales</taxon>
        <taxon>Haliscomenobacteraceae</taxon>
        <taxon>Phaeodactylibacter</taxon>
    </lineage>
</organism>
<dbReference type="AlphaFoldDB" id="A0A5C6S4P3"/>
<comment type="caution">
    <text evidence="4">The sequence shown here is derived from an EMBL/GenBank/DDBJ whole genome shotgun (WGS) entry which is preliminary data.</text>
</comment>
<keyword evidence="3" id="KW-0479">Metal-binding</keyword>
<dbReference type="GO" id="GO:0046872">
    <property type="term" value="F:metal ion binding"/>
    <property type="evidence" value="ECO:0007669"/>
    <property type="project" value="UniProtKB-KW"/>
</dbReference>
<keyword evidence="1" id="KW-0732">Signal</keyword>
<feature type="binding site" evidence="2">
    <location>
        <position position="173"/>
    </location>
    <ligand>
        <name>substrate</name>
    </ligand>
</feature>
<evidence type="ECO:0000256" key="1">
    <source>
        <dbReference type="ARBA" id="ARBA00022729"/>
    </source>
</evidence>
<reference evidence="4 5" key="1">
    <citation type="submission" date="2019-08" db="EMBL/GenBank/DDBJ databases">
        <title>Genome of Phaeodactylibacter luteus.</title>
        <authorList>
            <person name="Bowman J.P."/>
        </authorList>
    </citation>
    <scope>NUCLEOTIDE SEQUENCE [LARGE SCALE GENOMIC DNA]</scope>
    <source>
        <strain evidence="4 5">KCTC 42180</strain>
    </source>
</reference>
<dbReference type="PANTHER" id="PTHR33376">
    <property type="match status" value="1"/>
</dbReference>
<dbReference type="PANTHER" id="PTHR33376:SF5">
    <property type="entry name" value="EXTRACYTOPLASMIC SOLUTE RECEPTOR PROTEIN"/>
    <property type="match status" value="1"/>
</dbReference>
<dbReference type="Gene3D" id="3.40.190.10">
    <property type="entry name" value="Periplasmic binding protein-like II"/>
    <property type="match status" value="1"/>
</dbReference>
<sequence length="382" mass="42255">MKKLNRKTFFKGLALGTISLPFAIRGLGGYGRAQEAAAESANIITARKYQWTMVTTWPPKFPVLGEACDLFAALARQLSGGRMEIRVFGGNELVPPLEAFDTVRQGGAELGCGAAYYWAGKSEAAQFFASVPFGMNAQQLNAWLSGGGGLELWEALYADFNLVPFPGGNTGVQMGGWFNREIRAMEDLKGLKMRIPGLGGKVLEKAGGAPVLLAGGEIYTGLERSVIDATEWLGPYHDTLMGFHEIAKYYYSPGWHEPGTMLEFFVNKEQYERLPNDLQGIIKTVSGYVAGWVHSQMEARNAQALGRFLEMGIDIRQFPTEVLRSMRAYTAEVLTEITERDPVSKKVYDSYRSFQKQAADYASITERVYYNKIQAQSNLNLG</sequence>
<evidence type="ECO:0000256" key="2">
    <source>
        <dbReference type="PIRSR" id="PIRSR039026-1"/>
    </source>
</evidence>
<evidence type="ECO:0000313" key="4">
    <source>
        <dbReference type="EMBL" id="TXB69456.1"/>
    </source>
</evidence>
<name>A0A5C6S4P3_9BACT</name>
<dbReference type="PIRSF" id="PIRSF039026">
    <property type="entry name" value="SiaP"/>
    <property type="match status" value="1"/>
</dbReference>
<feature type="binding site" evidence="3">
    <location>
        <position position="231"/>
    </location>
    <ligand>
        <name>substrate</name>
    </ligand>
</feature>
<evidence type="ECO:0000313" key="5">
    <source>
        <dbReference type="Proteomes" id="UP000321580"/>
    </source>
</evidence>
<proteinExistence type="predicted"/>
<feature type="binding site" evidence="3">
    <location>
        <position position="232"/>
    </location>
    <ligand>
        <name>Na(+)</name>
        <dbReference type="ChEBI" id="CHEBI:29101"/>
    </ligand>
</feature>
<dbReference type="EMBL" id="VOOR01000002">
    <property type="protein sequence ID" value="TXB69456.1"/>
    <property type="molecule type" value="Genomic_DNA"/>
</dbReference>
<dbReference type="InterPro" id="IPR026289">
    <property type="entry name" value="SBP_TakP-like"/>
</dbReference>
<dbReference type="InterPro" id="IPR018389">
    <property type="entry name" value="DctP_fam"/>
</dbReference>
<dbReference type="Gene3D" id="3.40.190.170">
    <property type="entry name" value="Bacterial extracellular solute-binding protein, family 7"/>
    <property type="match status" value="1"/>
</dbReference>
<evidence type="ECO:0000256" key="3">
    <source>
        <dbReference type="PIRSR" id="PIRSR039026-2"/>
    </source>
</evidence>
<dbReference type="GO" id="GO:0031317">
    <property type="term" value="C:tripartite ATP-independent periplasmic transporter complex"/>
    <property type="evidence" value="ECO:0007669"/>
    <property type="project" value="InterPro"/>
</dbReference>
<dbReference type="InterPro" id="IPR038404">
    <property type="entry name" value="TRAP_DctP_sf"/>
</dbReference>
<dbReference type="Proteomes" id="UP000321580">
    <property type="component" value="Unassembled WGS sequence"/>
</dbReference>